<name>A0A7S1YB06_9STRA</name>
<dbReference type="AlphaFoldDB" id="A0A7S1YB06"/>
<dbReference type="GO" id="GO:0017136">
    <property type="term" value="F:histone deacetylase activity, NAD-dependent"/>
    <property type="evidence" value="ECO:0007669"/>
    <property type="project" value="TreeGrafter"/>
</dbReference>
<keyword evidence="5" id="KW-0520">NAD</keyword>
<evidence type="ECO:0000256" key="3">
    <source>
        <dbReference type="ARBA" id="ARBA00022723"/>
    </source>
</evidence>
<evidence type="ECO:0000313" key="8">
    <source>
        <dbReference type="EMBL" id="CAD9291401.1"/>
    </source>
</evidence>
<evidence type="ECO:0000259" key="7">
    <source>
        <dbReference type="PROSITE" id="PS50305"/>
    </source>
</evidence>
<protein>
    <recommendedName>
        <fullName evidence="7">Deacetylase sirtuin-type domain-containing protein</fullName>
    </recommendedName>
</protein>
<feature type="binding site" evidence="6">
    <location>
        <position position="169"/>
    </location>
    <ligand>
        <name>Zn(2+)</name>
        <dbReference type="ChEBI" id="CHEBI:29105"/>
    </ligand>
</feature>
<dbReference type="GO" id="GO:0046872">
    <property type="term" value="F:metal ion binding"/>
    <property type="evidence" value="ECO:0007669"/>
    <property type="project" value="UniProtKB-KW"/>
</dbReference>
<dbReference type="Pfam" id="PF02146">
    <property type="entry name" value="SIR2"/>
    <property type="match status" value="1"/>
</dbReference>
<dbReference type="InterPro" id="IPR026591">
    <property type="entry name" value="Sirtuin_cat_small_dom_sf"/>
</dbReference>
<evidence type="ECO:0000256" key="4">
    <source>
        <dbReference type="ARBA" id="ARBA00022833"/>
    </source>
</evidence>
<dbReference type="Gene3D" id="3.30.1600.10">
    <property type="entry name" value="SIR2/SIRT2 'Small Domain"/>
    <property type="match status" value="1"/>
</dbReference>
<dbReference type="GO" id="GO:0070403">
    <property type="term" value="F:NAD+ binding"/>
    <property type="evidence" value="ECO:0007669"/>
    <property type="project" value="InterPro"/>
</dbReference>
<dbReference type="EMBL" id="HBGK01032759">
    <property type="protein sequence ID" value="CAD9291401.1"/>
    <property type="molecule type" value="Transcribed_RNA"/>
</dbReference>
<dbReference type="InterPro" id="IPR050134">
    <property type="entry name" value="NAD-dep_sirtuin_deacylases"/>
</dbReference>
<gene>
    <name evidence="8" type="ORF">GOCE00092_LOCUS17092</name>
</gene>
<feature type="binding site" evidence="6">
    <location>
        <position position="172"/>
    </location>
    <ligand>
        <name>Zn(2+)</name>
        <dbReference type="ChEBI" id="CHEBI:29105"/>
    </ligand>
</feature>
<evidence type="ECO:0000256" key="6">
    <source>
        <dbReference type="PROSITE-ProRule" id="PRU00236"/>
    </source>
</evidence>
<sequence length="317" mass="34376">MAGAGMSVSSGIPDFRSAGGLYDTLRPELLTASEVEQEAMRMDATVALDHGLFLQNPLPCLEVNRPFILGTRSAEWKATLAHRFVELLHQKTGKLTRLYTQNIDGLESQCHKLPSSKVIPVHGSFDRAECATCGDTSDFGAFCDAVEKQIKDIAGQDSDAPTKSTPIICDVCGHASVKPSIVLFRSPLPKLFFDSVPNDVRDVDLLIVIGTSLAVAPANTIVFRVPKTAMRVVVNREPVGFRLGLDYGDDPKRDFFARGNCDDVLLDLMVALGWLDDLRGVLGDLPESGKQLLEQRFRESAETASTTQAAAARIGSD</sequence>
<organism evidence="8">
    <name type="scientific">Grammatophora oceanica</name>
    <dbReference type="NCBI Taxonomy" id="210454"/>
    <lineage>
        <taxon>Eukaryota</taxon>
        <taxon>Sar</taxon>
        <taxon>Stramenopiles</taxon>
        <taxon>Ochrophyta</taxon>
        <taxon>Bacillariophyta</taxon>
        <taxon>Fragilariophyceae</taxon>
        <taxon>Fragilariophycidae</taxon>
        <taxon>Rhabdonematales</taxon>
        <taxon>Grammatophoraceae</taxon>
        <taxon>Grammatophora</taxon>
    </lineage>
</organism>
<dbReference type="InterPro" id="IPR029035">
    <property type="entry name" value="DHS-like_NAD/FAD-binding_dom"/>
</dbReference>
<feature type="binding site" evidence="6">
    <location>
        <position position="133"/>
    </location>
    <ligand>
        <name>Zn(2+)</name>
        <dbReference type="ChEBI" id="CHEBI:29105"/>
    </ligand>
</feature>
<dbReference type="InterPro" id="IPR026590">
    <property type="entry name" value="Ssirtuin_cat_dom"/>
</dbReference>
<feature type="domain" description="Deacetylase sirtuin-type" evidence="7">
    <location>
        <begin position="1"/>
        <end position="275"/>
    </location>
</feature>
<proteinExistence type="predicted"/>
<keyword evidence="3 6" id="KW-0479">Metal-binding</keyword>
<feature type="binding site" evidence="6">
    <location>
        <position position="130"/>
    </location>
    <ligand>
        <name>Zn(2+)</name>
        <dbReference type="ChEBI" id="CHEBI:29105"/>
    </ligand>
</feature>
<keyword evidence="2" id="KW-0808">Transferase</keyword>
<dbReference type="Gene3D" id="3.40.50.1220">
    <property type="entry name" value="TPP-binding domain"/>
    <property type="match status" value="1"/>
</dbReference>
<accession>A0A7S1YB06</accession>
<evidence type="ECO:0000256" key="1">
    <source>
        <dbReference type="ARBA" id="ARBA00001947"/>
    </source>
</evidence>
<dbReference type="SUPFAM" id="SSF52467">
    <property type="entry name" value="DHS-like NAD/FAD-binding domain"/>
    <property type="match status" value="1"/>
</dbReference>
<dbReference type="InterPro" id="IPR003000">
    <property type="entry name" value="Sirtuin"/>
</dbReference>
<dbReference type="PROSITE" id="PS50305">
    <property type="entry name" value="SIRTUIN"/>
    <property type="match status" value="1"/>
</dbReference>
<dbReference type="PANTHER" id="PTHR11085">
    <property type="entry name" value="NAD-DEPENDENT PROTEIN DEACYLASE SIRTUIN-5, MITOCHONDRIAL-RELATED"/>
    <property type="match status" value="1"/>
</dbReference>
<dbReference type="PANTHER" id="PTHR11085:SF6">
    <property type="entry name" value="NAD-DEPENDENT PROTEIN DEACETYLASE SIRTUIN-2"/>
    <property type="match status" value="1"/>
</dbReference>
<reference evidence="8" key="1">
    <citation type="submission" date="2021-01" db="EMBL/GenBank/DDBJ databases">
        <authorList>
            <person name="Corre E."/>
            <person name="Pelletier E."/>
            <person name="Niang G."/>
            <person name="Scheremetjew M."/>
            <person name="Finn R."/>
            <person name="Kale V."/>
            <person name="Holt S."/>
            <person name="Cochrane G."/>
            <person name="Meng A."/>
            <person name="Brown T."/>
            <person name="Cohen L."/>
        </authorList>
    </citation>
    <scope>NUCLEOTIDE SEQUENCE</scope>
    <source>
        <strain evidence="8">CCMP 410</strain>
    </source>
</reference>
<feature type="active site" description="Proton acceptor" evidence="6">
    <location>
        <position position="122"/>
    </location>
</feature>
<keyword evidence="4 6" id="KW-0862">Zinc</keyword>
<dbReference type="GO" id="GO:0005634">
    <property type="term" value="C:nucleus"/>
    <property type="evidence" value="ECO:0007669"/>
    <property type="project" value="TreeGrafter"/>
</dbReference>
<evidence type="ECO:0000256" key="5">
    <source>
        <dbReference type="ARBA" id="ARBA00023027"/>
    </source>
</evidence>
<comment type="cofactor">
    <cofactor evidence="1">
        <name>Zn(2+)</name>
        <dbReference type="ChEBI" id="CHEBI:29105"/>
    </cofactor>
</comment>
<evidence type="ECO:0000256" key="2">
    <source>
        <dbReference type="ARBA" id="ARBA00022679"/>
    </source>
</evidence>